<gene>
    <name evidence="1" type="primary">ptxA</name>
    <name evidence="1" type="ORF">BN1804_02539</name>
</gene>
<dbReference type="SUPFAM" id="SSF56399">
    <property type="entry name" value="ADP-ribosylation"/>
    <property type="match status" value="1"/>
</dbReference>
<dbReference type="Pfam" id="PF02917">
    <property type="entry name" value="Pertussis_S1"/>
    <property type="match status" value="1"/>
</dbReference>
<name>A0A0G4QCJ3_9GAMM</name>
<dbReference type="RefSeq" id="WP_072064323.1">
    <property type="nucleotide sequence ID" value="NZ_CVRY01000005.1"/>
</dbReference>
<protein>
    <submittedName>
        <fullName evidence="1">Pertussis toxin subunit 1</fullName>
    </submittedName>
</protein>
<dbReference type="GO" id="GO:0005576">
    <property type="term" value="C:extracellular region"/>
    <property type="evidence" value="ECO:0007669"/>
    <property type="project" value="InterPro"/>
</dbReference>
<evidence type="ECO:0000313" key="1">
    <source>
        <dbReference type="EMBL" id="CRL63560.1"/>
    </source>
</evidence>
<evidence type="ECO:0000313" key="2">
    <source>
        <dbReference type="Proteomes" id="UP000183920"/>
    </source>
</evidence>
<dbReference type="Gene3D" id="3.90.210.10">
    <property type="entry name" value="Heat-Labile Enterotoxin, subunit A"/>
    <property type="match status" value="1"/>
</dbReference>
<dbReference type="PRINTS" id="PR01395">
    <property type="entry name" value="BORPETOXINA"/>
</dbReference>
<dbReference type="InterPro" id="IPR003898">
    <property type="entry name" value="Borpert_toxA"/>
</dbReference>
<sequence>MKKTILIILFILFNIQLSYARPVSKVYRADSRPPEEVFKKGFVAWGNNINFHAHVNGVSGRRGSKDSAFIPTTSSFKSSEKFAKDLLNVSTDNKSYIYQIRATHNFYSALDTVYYYHDRIKERVSDVLRAVLTAEQEYSAYMNIPNQLIELVTIYTKNGSDITQETITNPYYSLEKTQSSVDPYKGYTPSIINSLPHLVMGLSMTNINNELAEASAVLPSSSFTWGSVLSTVMEVAETL</sequence>
<dbReference type="EMBL" id="CVRY01000005">
    <property type="protein sequence ID" value="CRL63560.1"/>
    <property type="molecule type" value="Genomic_DNA"/>
</dbReference>
<organism evidence="1 2">
    <name type="scientific">Proteus penneri</name>
    <dbReference type="NCBI Taxonomy" id="102862"/>
    <lineage>
        <taxon>Bacteria</taxon>
        <taxon>Pseudomonadati</taxon>
        <taxon>Pseudomonadota</taxon>
        <taxon>Gammaproteobacteria</taxon>
        <taxon>Enterobacterales</taxon>
        <taxon>Morganellaceae</taxon>
        <taxon>Proteus</taxon>
    </lineage>
</organism>
<dbReference type="AlphaFoldDB" id="A0A0G4QCJ3"/>
<reference evidence="2" key="1">
    <citation type="submission" date="2015-06" db="EMBL/GenBank/DDBJ databases">
        <authorList>
            <person name="Urmite Genomes"/>
        </authorList>
    </citation>
    <scope>NUCLEOTIDE SEQUENCE [LARGE SCALE GENOMIC DNA]</scope>
    <source>
        <strain evidence="2">CSUR P1867</strain>
    </source>
</reference>
<dbReference type="Proteomes" id="UP000183920">
    <property type="component" value="Unassembled WGS sequence"/>
</dbReference>
<accession>A0A0G4QCJ3</accession>
<dbReference type="GO" id="GO:0003950">
    <property type="term" value="F:NAD+ poly-ADP-ribosyltransferase activity"/>
    <property type="evidence" value="ECO:0007669"/>
    <property type="project" value="InterPro"/>
</dbReference>
<proteinExistence type="predicted"/>